<evidence type="ECO:0000256" key="11">
    <source>
        <dbReference type="SAM" id="MobiDB-lite"/>
    </source>
</evidence>
<keyword evidence="6 10" id="KW-1133">Transmembrane helix</keyword>
<dbReference type="GO" id="GO:0005886">
    <property type="term" value="C:plasma membrane"/>
    <property type="evidence" value="ECO:0007669"/>
    <property type="project" value="UniProtKB-SubCell"/>
</dbReference>
<dbReference type="eggNOG" id="COG1253">
    <property type="taxonomic scope" value="Bacteria"/>
</dbReference>
<dbReference type="PROSITE" id="PS51846">
    <property type="entry name" value="CNNM"/>
    <property type="match status" value="1"/>
</dbReference>
<dbReference type="PANTHER" id="PTHR22777:SF32">
    <property type="entry name" value="UPF0053 INNER MEMBRANE PROTEIN YFJD"/>
    <property type="match status" value="1"/>
</dbReference>
<dbReference type="PANTHER" id="PTHR22777">
    <property type="entry name" value="HEMOLYSIN-RELATED"/>
    <property type="match status" value="1"/>
</dbReference>
<dbReference type="InterPro" id="IPR000644">
    <property type="entry name" value="CBS_dom"/>
</dbReference>
<dbReference type="SUPFAM" id="SSF56176">
    <property type="entry name" value="FAD-binding/transporter-associated domain-like"/>
    <property type="match status" value="1"/>
</dbReference>
<dbReference type="AlphaFoldDB" id="A0L637"/>
<dbReference type="Pfam" id="PF03471">
    <property type="entry name" value="CorC_HlyC"/>
    <property type="match status" value="1"/>
</dbReference>
<keyword evidence="16" id="KW-1185">Reference proteome</keyword>
<dbReference type="Pfam" id="PF01595">
    <property type="entry name" value="CNNM"/>
    <property type="match status" value="1"/>
</dbReference>
<dbReference type="SUPFAM" id="SSF54631">
    <property type="entry name" value="CBS-domain pair"/>
    <property type="match status" value="1"/>
</dbReference>
<dbReference type="STRING" id="156889.Mmc1_0911"/>
<dbReference type="HOGENOM" id="CLU_015237_4_1_5"/>
<dbReference type="PROSITE" id="PS51371">
    <property type="entry name" value="CBS"/>
    <property type="match status" value="2"/>
</dbReference>
<evidence type="ECO:0000259" key="14">
    <source>
        <dbReference type="PROSITE" id="PS51846"/>
    </source>
</evidence>
<evidence type="ECO:0000256" key="10">
    <source>
        <dbReference type="PROSITE-ProRule" id="PRU01193"/>
    </source>
</evidence>
<feature type="domain" description="CNNM transmembrane" evidence="14">
    <location>
        <begin position="1"/>
        <end position="191"/>
    </location>
</feature>
<dbReference type="CDD" id="cd04590">
    <property type="entry name" value="CBS_pair_CorC_HlyC_assoc"/>
    <property type="match status" value="1"/>
</dbReference>
<evidence type="ECO:0000256" key="2">
    <source>
        <dbReference type="ARBA" id="ARBA00006337"/>
    </source>
</evidence>
<dbReference type="InterPro" id="IPR016169">
    <property type="entry name" value="FAD-bd_PCMH_sub2"/>
</dbReference>
<reference evidence="16" key="1">
    <citation type="journal article" date="2009" name="Appl. Environ. Microbiol.">
        <title>Complete genome sequence of the chemolithoautotrophic marine magnetotactic coccus strain MC-1.</title>
        <authorList>
            <person name="Schubbe S."/>
            <person name="Williams T.J."/>
            <person name="Xie G."/>
            <person name="Kiss H.E."/>
            <person name="Brettin T.S."/>
            <person name="Martinez D."/>
            <person name="Ross C.A."/>
            <person name="Schuler D."/>
            <person name="Cox B.L."/>
            <person name="Nealson K.H."/>
            <person name="Bazylinski D.A."/>
        </authorList>
    </citation>
    <scope>NUCLEOTIDE SEQUENCE [LARGE SCALE GENOMIC DNA]</scope>
    <source>
        <strain evidence="16">ATCC BAA-1437 / JCM 17883 / MC-1</strain>
    </source>
</reference>
<dbReference type="CDD" id="cd02205">
    <property type="entry name" value="CBS_pair_SF"/>
    <property type="match status" value="1"/>
</dbReference>
<sequence precursor="true">MELLTVLQLLLFVVLLLFSALFSSSETALFSLDKLTLERMRQQHHPKLALIQTLLNEPRRLIVTILIGNELVNVAASNISATLVMQYMGSTDSWWVNIFVMLPILLLFGEITPKTLAVRNNDVVSGWVARPITLFAKSVTPLRRVVRMISELLIHLITMGRKRSVANLVTEDLVRTLADEAAGDGDLDEVEAEYIHNIIEFGNQTVEEVMTPRSNMVTLNMDDTMEEVLNVLRTERVSRVPVFDEENEEVVGVLYYRDLLSNDLDQFKNMEELRSILRRPYYVPETKPILDLMHNFREKKRSLALILDEYGGTIGMVTMGDLLESIFGDIHDPEDPDNDATVESLENGCYRLDGNLDVEQANLLMQADFDTQISDTIAGLLMHAHGELPEEGSVIPLGEWCFRITRMEGTRIMEAMGCHAGRVMGRVGCAALLEEGLDVKVVPLQKLDEAPPQGAAVAGVAAIIEQPASVEPLPATDGAAQEPEEALTVLEGQMVPAEPADEAVQGLGSDADLSDSPHENKGV</sequence>
<dbReference type="OrthoDB" id="9805314at2"/>
<accession>A0L637</accession>
<dbReference type="EMBL" id="CP000471">
    <property type="protein sequence ID" value="ABK43430.1"/>
    <property type="molecule type" value="Genomic_DNA"/>
</dbReference>
<dbReference type="FunFam" id="3.10.580.10:FF:000002">
    <property type="entry name" value="Magnesium/cobalt efflux protein CorC"/>
    <property type="match status" value="1"/>
</dbReference>
<dbReference type="SMART" id="SM01091">
    <property type="entry name" value="CorC_HlyC"/>
    <property type="match status" value="1"/>
</dbReference>
<dbReference type="InterPro" id="IPR046342">
    <property type="entry name" value="CBS_dom_sf"/>
</dbReference>
<dbReference type="Proteomes" id="UP000002586">
    <property type="component" value="Chromosome"/>
</dbReference>
<reference evidence="15 16" key="2">
    <citation type="journal article" date="2012" name="Int. J. Syst. Evol. Microbiol.">
        <title>Magnetococcus marinus gen. nov., sp. nov., a marine, magnetotactic bacterium that represents a novel lineage (Magnetococcaceae fam. nov.; Magnetococcales ord. nov.) at the base of the Alphaproteobacteria.</title>
        <authorList>
            <person name="Bazylinski D.A."/>
            <person name="Williams T.J."/>
            <person name="Lefevre C.T."/>
            <person name="Berg R.J."/>
            <person name="Zhang C.L."/>
            <person name="Bowser S.S."/>
            <person name="Dean A.J."/>
            <person name="Beveridge T.J."/>
        </authorList>
    </citation>
    <scope>NUCLEOTIDE SEQUENCE [LARGE SCALE GENOMIC DNA]</scope>
    <source>
        <strain evidence="16">ATCC BAA-1437 / JCM 17883 / MC-1</strain>
    </source>
</reference>
<dbReference type="Gene3D" id="3.30.465.10">
    <property type="match status" value="1"/>
</dbReference>
<keyword evidence="4 10" id="KW-0812">Transmembrane</keyword>
<keyword evidence="7 9" id="KW-0129">CBS domain</keyword>
<dbReference type="InterPro" id="IPR005170">
    <property type="entry name" value="Transptr-assoc_dom"/>
</dbReference>
<evidence type="ECO:0000256" key="3">
    <source>
        <dbReference type="ARBA" id="ARBA00022475"/>
    </source>
</evidence>
<evidence type="ECO:0000256" key="12">
    <source>
        <dbReference type="SAM" id="Phobius"/>
    </source>
</evidence>
<evidence type="ECO:0000259" key="13">
    <source>
        <dbReference type="PROSITE" id="PS51371"/>
    </source>
</evidence>
<proteinExistence type="inferred from homology"/>
<evidence type="ECO:0000256" key="7">
    <source>
        <dbReference type="ARBA" id="ARBA00023122"/>
    </source>
</evidence>
<dbReference type="SMART" id="SM00116">
    <property type="entry name" value="CBS"/>
    <property type="match status" value="2"/>
</dbReference>
<dbReference type="InterPro" id="IPR002550">
    <property type="entry name" value="CNNM"/>
</dbReference>
<evidence type="ECO:0000256" key="5">
    <source>
        <dbReference type="ARBA" id="ARBA00022737"/>
    </source>
</evidence>
<feature type="domain" description="CBS" evidence="13">
    <location>
        <begin position="210"/>
        <end position="272"/>
    </location>
</feature>
<dbReference type="KEGG" id="mgm:Mmc1_0911"/>
<dbReference type="GO" id="GO:0050660">
    <property type="term" value="F:flavin adenine dinucleotide binding"/>
    <property type="evidence" value="ECO:0007669"/>
    <property type="project" value="InterPro"/>
</dbReference>
<protein>
    <recommendedName>
        <fullName evidence="17">CBS domain containing protein</fullName>
    </recommendedName>
</protein>
<comment type="subcellular location">
    <subcellularLocation>
        <location evidence="1">Cell membrane</location>
        <topology evidence="1">Multi-pass membrane protein</topology>
    </subcellularLocation>
</comment>
<dbReference type="Gene3D" id="3.10.580.10">
    <property type="entry name" value="CBS-domain"/>
    <property type="match status" value="1"/>
</dbReference>
<evidence type="ECO:0000256" key="4">
    <source>
        <dbReference type="ARBA" id="ARBA00022692"/>
    </source>
</evidence>
<evidence type="ECO:0000313" key="15">
    <source>
        <dbReference type="EMBL" id="ABK43430.1"/>
    </source>
</evidence>
<comment type="similarity">
    <text evidence="2">Belongs to the UPF0053 family.</text>
</comment>
<feature type="domain" description="CBS" evidence="13">
    <location>
        <begin position="276"/>
        <end position="334"/>
    </location>
</feature>
<evidence type="ECO:0000256" key="6">
    <source>
        <dbReference type="ARBA" id="ARBA00022989"/>
    </source>
</evidence>
<dbReference type="RefSeq" id="WP_011712587.1">
    <property type="nucleotide sequence ID" value="NC_008576.1"/>
</dbReference>
<keyword evidence="8 10" id="KW-0472">Membrane</keyword>
<dbReference type="Pfam" id="PF00571">
    <property type="entry name" value="CBS"/>
    <property type="match status" value="2"/>
</dbReference>
<keyword evidence="3" id="KW-1003">Cell membrane</keyword>
<dbReference type="InterPro" id="IPR044751">
    <property type="entry name" value="Ion_transp-like_CBS"/>
</dbReference>
<evidence type="ECO:0000256" key="9">
    <source>
        <dbReference type="PROSITE-ProRule" id="PRU00703"/>
    </source>
</evidence>
<evidence type="ECO:0000313" key="16">
    <source>
        <dbReference type="Proteomes" id="UP000002586"/>
    </source>
</evidence>
<evidence type="ECO:0000256" key="1">
    <source>
        <dbReference type="ARBA" id="ARBA00004651"/>
    </source>
</evidence>
<feature type="transmembrane region" description="Helical" evidence="12">
    <location>
        <begin position="94"/>
        <end position="111"/>
    </location>
</feature>
<feature type="region of interest" description="Disordered" evidence="11">
    <location>
        <begin position="493"/>
        <end position="523"/>
    </location>
</feature>
<evidence type="ECO:0000256" key="8">
    <source>
        <dbReference type="ARBA" id="ARBA00023136"/>
    </source>
</evidence>
<evidence type="ECO:0008006" key="17">
    <source>
        <dbReference type="Google" id="ProtNLM"/>
    </source>
</evidence>
<name>A0L637_MAGMM</name>
<organism evidence="15 16">
    <name type="scientific">Magnetococcus marinus (strain ATCC BAA-1437 / JCM 17883 / MC-1)</name>
    <dbReference type="NCBI Taxonomy" id="156889"/>
    <lineage>
        <taxon>Bacteria</taxon>
        <taxon>Pseudomonadati</taxon>
        <taxon>Pseudomonadota</taxon>
        <taxon>Magnetococcia</taxon>
        <taxon>Magnetococcales</taxon>
        <taxon>Magnetococcaceae</taxon>
        <taxon>Magnetococcus</taxon>
    </lineage>
</organism>
<dbReference type="InterPro" id="IPR036318">
    <property type="entry name" value="FAD-bd_PCMH-like_sf"/>
</dbReference>
<gene>
    <name evidence="15" type="ordered locus">Mmc1_0911</name>
</gene>
<keyword evidence="5" id="KW-0677">Repeat</keyword>